<dbReference type="GO" id="GO:0003677">
    <property type="term" value="F:DNA binding"/>
    <property type="evidence" value="ECO:0007669"/>
    <property type="project" value="UniProtKB-KW"/>
</dbReference>
<evidence type="ECO:0000256" key="1">
    <source>
        <dbReference type="ARBA" id="ARBA00023015"/>
    </source>
</evidence>
<evidence type="ECO:0000256" key="3">
    <source>
        <dbReference type="ARBA" id="ARBA00023163"/>
    </source>
</evidence>
<evidence type="ECO:0000256" key="2">
    <source>
        <dbReference type="ARBA" id="ARBA00023125"/>
    </source>
</evidence>
<name>A0AAD0PEC8_PSEPU</name>
<accession>A0AAD0PEC8</accession>
<feature type="domain" description="Transcription factor LuxR-like autoinducer-binding" evidence="4">
    <location>
        <begin position="66"/>
        <end position="146"/>
    </location>
</feature>
<proteinExistence type="predicted"/>
<gene>
    <name evidence="5" type="ORF">C1S65_10575</name>
</gene>
<dbReference type="Proteomes" id="UP000251617">
    <property type="component" value="Chromosome"/>
</dbReference>
<dbReference type="AlphaFoldDB" id="A0AAD0PEC8"/>
<organism evidence="5 6">
    <name type="scientific">Pseudomonas putida</name>
    <name type="common">Arthrobacter siderocapsulatus</name>
    <dbReference type="NCBI Taxonomy" id="303"/>
    <lineage>
        <taxon>Bacteria</taxon>
        <taxon>Pseudomonadati</taxon>
        <taxon>Pseudomonadota</taxon>
        <taxon>Gammaproteobacteria</taxon>
        <taxon>Pseudomonadales</taxon>
        <taxon>Pseudomonadaceae</taxon>
        <taxon>Pseudomonas</taxon>
    </lineage>
</organism>
<keyword evidence="2" id="KW-0238">DNA-binding</keyword>
<keyword evidence="1" id="KW-0805">Transcription regulation</keyword>
<evidence type="ECO:0000313" key="5">
    <source>
        <dbReference type="EMBL" id="AXA24530.1"/>
    </source>
</evidence>
<reference evidence="5 6" key="1">
    <citation type="submission" date="2018-06" db="EMBL/GenBank/DDBJ databases">
        <title>The genome of Pseudomonas putida NX-1, a lignin degrader.</title>
        <authorList>
            <person name="Xu Z."/>
        </authorList>
    </citation>
    <scope>NUCLEOTIDE SEQUENCE [LARGE SCALE GENOMIC DNA]</scope>
    <source>
        <strain evidence="5 6">NX-1</strain>
    </source>
</reference>
<dbReference type="RefSeq" id="WP_112897970.1">
    <property type="nucleotide sequence ID" value="NZ_CP030750.1"/>
</dbReference>
<protein>
    <submittedName>
        <fullName evidence="5">LuxR family transcriptional regulator</fullName>
    </submittedName>
</protein>
<dbReference type="Gene3D" id="3.30.450.80">
    <property type="entry name" value="Transcription factor LuxR-like, autoinducer-binding domain"/>
    <property type="match status" value="1"/>
</dbReference>
<evidence type="ECO:0000313" key="6">
    <source>
        <dbReference type="Proteomes" id="UP000251617"/>
    </source>
</evidence>
<dbReference type="InterPro" id="IPR036693">
    <property type="entry name" value="TF_LuxR_autoind-bd_dom_sf"/>
</dbReference>
<dbReference type="InterPro" id="IPR005143">
    <property type="entry name" value="TF_LuxR_autoind-bd_dom"/>
</dbReference>
<dbReference type="SUPFAM" id="SSF75516">
    <property type="entry name" value="Pheromone-binding domain of LuxR-like quorum-sensing transcription factors"/>
    <property type="match status" value="1"/>
</dbReference>
<keyword evidence="3" id="KW-0804">Transcription</keyword>
<dbReference type="Pfam" id="PF03472">
    <property type="entry name" value="Autoind_bind"/>
    <property type="match status" value="1"/>
</dbReference>
<evidence type="ECO:0000259" key="4">
    <source>
        <dbReference type="Pfam" id="PF03472"/>
    </source>
</evidence>
<sequence length="161" mass="17790">MLNRTAEDWQRLGHLSTLLEALPALVRELGFHYYRFSFASCTHAVSAGNLVTGSEAIIQAALDLRAHHLQRSNIPLIWEPKAFATAPSLWAQAQRLGLRHGWLQPLHEGVAHSCLALLRPHVSVSATEHYQNAASALWLGEFLHRTAAQSDTALKSNRGCV</sequence>
<dbReference type="EMBL" id="CP030750">
    <property type="protein sequence ID" value="AXA24530.1"/>
    <property type="molecule type" value="Genomic_DNA"/>
</dbReference>